<sequence>MFDHVEGKNNSWLNITPDILLGIVARLDHISRINVAIAYPGIFLRPGFNIFLQDAEQQLRRQEIQRLTPFPYIERHDMRALIYTAIEQDVDLPVIKDMLDTYKSICPTSIDGIWGEYLTAVRPPLAFAAVLGKPQIVSLLVDEGADPFLYSCRPNINDISSMIPHSCVLSGFVHARCQSDGLRMERSLCTTAMTGIFLLEIYPREPDGAIHMRREECAARLYIRGVPIPWGPEPEDGVPDITLYRQLANPVRARFLRLVKVILEPLIPDRGGDPEFNNLLLFALQTAVDFQAYDNNIEMIKYLVDIGAPLTAPGDQVYRTLAVDSANNGNLKTAKYLLDLYLERGLTFEDMGFIITKHEDTLALVQTLYRLLGRSSGRPAHIHHAELLTDAIYARDIPSVGWLIEQGAARPHHMALAIINEDIATLCYLLEGGMSPNDVLLDRNDEYNSWSPLEYAIVAASWPSVRILIQHGARPSSVSALCKAELLEVYEEMFGVDYATAKELVSPDVLRQEYYKAGRIEGDLHQAMYHFILQ</sequence>
<protein>
    <submittedName>
        <fullName evidence="1">Uncharacterized protein</fullName>
    </submittedName>
</protein>
<organism evidence="1">
    <name type="scientific">Rosellinia necatrix</name>
    <name type="common">White root-rot fungus</name>
    <dbReference type="NCBI Taxonomy" id="77044"/>
    <lineage>
        <taxon>Eukaryota</taxon>
        <taxon>Fungi</taxon>
        <taxon>Dikarya</taxon>
        <taxon>Ascomycota</taxon>
        <taxon>Pezizomycotina</taxon>
        <taxon>Sordariomycetes</taxon>
        <taxon>Xylariomycetidae</taxon>
        <taxon>Xylariales</taxon>
        <taxon>Xylariaceae</taxon>
        <taxon>Rosellinia</taxon>
    </lineage>
</organism>
<reference evidence="1" key="1">
    <citation type="submission" date="2016-03" db="EMBL/GenBank/DDBJ databases">
        <title>Draft genome sequence of Rosellinia necatrix.</title>
        <authorList>
            <person name="Kanematsu S."/>
        </authorList>
    </citation>
    <scope>NUCLEOTIDE SEQUENCE [LARGE SCALE GENOMIC DNA]</scope>
    <source>
        <strain evidence="1">W97</strain>
    </source>
</reference>
<dbReference type="InterPro" id="IPR036770">
    <property type="entry name" value="Ankyrin_rpt-contain_sf"/>
</dbReference>
<evidence type="ECO:0000313" key="1">
    <source>
        <dbReference type="EMBL" id="GAP92583.1"/>
    </source>
</evidence>
<dbReference type="AlphaFoldDB" id="A0A1W2TVC4"/>
<evidence type="ECO:0000313" key="2">
    <source>
        <dbReference type="Proteomes" id="UP000054516"/>
    </source>
</evidence>
<dbReference type="InterPro" id="IPR002110">
    <property type="entry name" value="Ankyrin_rpt"/>
</dbReference>
<dbReference type="Proteomes" id="UP000054516">
    <property type="component" value="Unassembled WGS sequence"/>
</dbReference>
<dbReference type="EMBL" id="DF977531">
    <property type="protein sequence ID" value="GAP92583.1"/>
    <property type="molecule type" value="Genomic_DNA"/>
</dbReference>
<accession>A0A1W2TVC4</accession>
<name>A0A1W2TVC4_ROSNE</name>
<gene>
    <name evidence="1" type="ORF">SAMD00023353_8600100</name>
</gene>
<proteinExistence type="predicted"/>
<keyword evidence="2" id="KW-1185">Reference proteome</keyword>
<dbReference type="Gene3D" id="1.25.40.20">
    <property type="entry name" value="Ankyrin repeat-containing domain"/>
    <property type="match status" value="2"/>
</dbReference>
<dbReference type="OrthoDB" id="4768457at2759"/>
<dbReference type="SMART" id="SM00248">
    <property type="entry name" value="ANK"/>
    <property type="match status" value="5"/>
</dbReference>
<dbReference type="SUPFAM" id="SSF48403">
    <property type="entry name" value="Ankyrin repeat"/>
    <property type="match status" value="1"/>
</dbReference>